<protein>
    <submittedName>
        <fullName evidence="1">Uncharacterized protein</fullName>
    </submittedName>
</protein>
<dbReference type="Proteomes" id="UP000186922">
    <property type="component" value="Unassembled WGS sequence"/>
</dbReference>
<organism evidence="1 2">
    <name type="scientific">Ramazzottius varieornatus</name>
    <name type="common">Water bear</name>
    <name type="synonym">Tardigrade</name>
    <dbReference type="NCBI Taxonomy" id="947166"/>
    <lineage>
        <taxon>Eukaryota</taxon>
        <taxon>Metazoa</taxon>
        <taxon>Ecdysozoa</taxon>
        <taxon>Tardigrada</taxon>
        <taxon>Eutardigrada</taxon>
        <taxon>Parachela</taxon>
        <taxon>Hypsibioidea</taxon>
        <taxon>Ramazzottiidae</taxon>
        <taxon>Ramazzottius</taxon>
    </lineage>
</organism>
<evidence type="ECO:0000313" key="2">
    <source>
        <dbReference type="Proteomes" id="UP000186922"/>
    </source>
</evidence>
<gene>
    <name evidence="1" type="primary">RvY_06669-1</name>
    <name evidence="1" type="synonym">RvY_06669.1</name>
    <name evidence="1" type="ORF">RvY_06669</name>
</gene>
<dbReference type="EMBL" id="BDGG01000003">
    <property type="protein sequence ID" value="GAU94975.1"/>
    <property type="molecule type" value="Genomic_DNA"/>
</dbReference>
<sequence length="78" mass="9140">MILLQRDCILKSIRKTGINVLCVDVVYKLLSSIRRHLRENYKDDTTGSRQQDVLEETGEFITIVWLIQVGKYQRTQLS</sequence>
<comment type="caution">
    <text evidence="1">The sequence shown here is derived from an EMBL/GenBank/DDBJ whole genome shotgun (WGS) entry which is preliminary data.</text>
</comment>
<evidence type="ECO:0000313" key="1">
    <source>
        <dbReference type="EMBL" id="GAU94975.1"/>
    </source>
</evidence>
<name>A0A1D1V2R9_RAMVA</name>
<keyword evidence="2" id="KW-1185">Reference proteome</keyword>
<reference evidence="1 2" key="1">
    <citation type="journal article" date="2016" name="Nat. Commun.">
        <title>Extremotolerant tardigrade genome and improved radiotolerance of human cultured cells by tardigrade-unique protein.</title>
        <authorList>
            <person name="Hashimoto T."/>
            <person name="Horikawa D.D."/>
            <person name="Saito Y."/>
            <person name="Kuwahara H."/>
            <person name="Kozuka-Hata H."/>
            <person name="Shin-I T."/>
            <person name="Minakuchi Y."/>
            <person name="Ohishi K."/>
            <person name="Motoyama A."/>
            <person name="Aizu T."/>
            <person name="Enomoto A."/>
            <person name="Kondo K."/>
            <person name="Tanaka S."/>
            <person name="Hara Y."/>
            <person name="Koshikawa S."/>
            <person name="Sagara H."/>
            <person name="Miura T."/>
            <person name="Yokobori S."/>
            <person name="Miyagawa K."/>
            <person name="Suzuki Y."/>
            <person name="Kubo T."/>
            <person name="Oyama M."/>
            <person name="Kohara Y."/>
            <person name="Fujiyama A."/>
            <person name="Arakawa K."/>
            <person name="Katayama T."/>
            <person name="Toyoda A."/>
            <person name="Kunieda T."/>
        </authorList>
    </citation>
    <scope>NUCLEOTIDE SEQUENCE [LARGE SCALE GENOMIC DNA]</scope>
    <source>
        <strain evidence="1 2">YOKOZUNA-1</strain>
    </source>
</reference>
<dbReference type="AlphaFoldDB" id="A0A1D1V2R9"/>
<proteinExistence type="predicted"/>
<accession>A0A1D1V2R9</accession>